<proteinExistence type="predicted"/>
<dbReference type="KEGG" id="mmar:MODMU_2433"/>
<keyword evidence="1" id="KW-0812">Transmembrane</keyword>
<evidence type="ECO:0008006" key="4">
    <source>
        <dbReference type="Google" id="ProtNLM"/>
    </source>
</evidence>
<feature type="transmembrane region" description="Helical" evidence="1">
    <location>
        <begin position="108"/>
        <end position="129"/>
    </location>
</feature>
<organism evidence="2 3">
    <name type="scientific">Modestobacter italicus (strain DSM 44449 / CECT 9708 / BC 501)</name>
    <dbReference type="NCBI Taxonomy" id="2732864"/>
    <lineage>
        <taxon>Bacteria</taxon>
        <taxon>Bacillati</taxon>
        <taxon>Actinomycetota</taxon>
        <taxon>Actinomycetes</taxon>
        <taxon>Geodermatophilales</taxon>
        <taxon>Geodermatophilaceae</taxon>
        <taxon>Modestobacter</taxon>
    </lineage>
</organism>
<dbReference type="EMBL" id="FO203431">
    <property type="protein sequence ID" value="CCH87862.1"/>
    <property type="molecule type" value="Genomic_DNA"/>
</dbReference>
<name>I4EWU9_MODI5</name>
<sequence>MRAALEAHLGSRAVSRVVYGAIIGLSLVVALDSDPPSALVMAVWLLLSGVTVALAEIYSDVVGTETSQRHRVTRAQLAHLVGQAGAVAFGVGFSAVFFLAAAVGWLELATAFTLATWGGLGLIGWYGYWAARLAGAPRPRAVLQAVLVAAVGGALIGVKVLLH</sequence>
<feature type="transmembrane region" description="Helical" evidence="1">
    <location>
        <begin position="12"/>
        <end position="31"/>
    </location>
</feature>
<feature type="transmembrane region" description="Helical" evidence="1">
    <location>
        <begin position="141"/>
        <end position="162"/>
    </location>
</feature>
<dbReference type="HOGENOM" id="CLU_1625205_0_0_11"/>
<dbReference type="OrthoDB" id="5191149at2"/>
<dbReference type="OMA" id="AYSEWIA"/>
<dbReference type="AlphaFoldDB" id="I4EWU9"/>
<feature type="transmembrane region" description="Helical" evidence="1">
    <location>
        <begin position="80"/>
        <end position="102"/>
    </location>
</feature>
<reference evidence="2 3" key="1">
    <citation type="journal article" date="2012" name="J. Bacteriol.">
        <title>Genome Sequence of Radiation-Resistant Modestobacter marinus Strain BC501, a Representative Actinobacterium That Thrives on Calcareous Stone Surfaces.</title>
        <authorList>
            <person name="Normand P."/>
            <person name="Gury J."/>
            <person name="Pujic P."/>
            <person name="Chouaia B."/>
            <person name="Crotti E."/>
            <person name="Brusetti L."/>
            <person name="Daffonchio D."/>
            <person name="Vacherie B."/>
            <person name="Barbe V."/>
            <person name="Medigue C."/>
            <person name="Calteau A."/>
            <person name="Ghodhbane-Gtari F."/>
            <person name="Essoussi I."/>
            <person name="Nouioui I."/>
            <person name="Abbassi-Ghozzi I."/>
            <person name="Gtari M."/>
        </authorList>
    </citation>
    <scope>NUCLEOTIDE SEQUENCE [LARGE SCALE GENOMIC DNA]</scope>
    <source>
        <strain evidence="3">BC 501</strain>
    </source>
</reference>
<keyword evidence="1" id="KW-1133">Transmembrane helix</keyword>
<evidence type="ECO:0000313" key="2">
    <source>
        <dbReference type="EMBL" id="CCH87862.1"/>
    </source>
</evidence>
<evidence type="ECO:0000256" key="1">
    <source>
        <dbReference type="SAM" id="Phobius"/>
    </source>
</evidence>
<keyword evidence="1" id="KW-0472">Membrane</keyword>
<dbReference type="Proteomes" id="UP000006461">
    <property type="component" value="Chromosome"/>
</dbReference>
<accession>I4EWU9</accession>
<gene>
    <name evidence="2" type="ordered locus">MODMU_2433</name>
</gene>
<evidence type="ECO:0000313" key="3">
    <source>
        <dbReference type="Proteomes" id="UP000006461"/>
    </source>
</evidence>
<keyword evidence="3" id="KW-1185">Reference proteome</keyword>
<protein>
    <recommendedName>
        <fullName evidence="4">VIT family protein</fullName>
    </recommendedName>
</protein>
<dbReference type="eggNOG" id="ENOG5033EFZ">
    <property type="taxonomic scope" value="Bacteria"/>
</dbReference>
<feature type="transmembrane region" description="Helical" evidence="1">
    <location>
        <begin position="37"/>
        <end position="59"/>
    </location>
</feature>
<dbReference type="STRING" id="477641.MODMU_2433"/>